<reference evidence="1" key="2">
    <citation type="submission" date="2020-11" db="EMBL/GenBank/DDBJ databases">
        <authorList>
            <person name="McCartney M.A."/>
            <person name="Auch B."/>
            <person name="Kono T."/>
            <person name="Mallez S."/>
            <person name="Becker A."/>
            <person name="Gohl D.M."/>
            <person name="Silverstein K.A.T."/>
            <person name="Koren S."/>
            <person name="Bechman K.B."/>
            <person name="Herman A."/>
            <person name="Abrahante J.E."/>
            <person name="Garbe J."/>
        </authorList>
    </citation>
    <scope>NUCLEOTIDE SEQUENCE</scope>
    <source>
        <strain evidence="1">Duluth1</strain>
        <tissue evidence="1">Whole animal</tissue>
    </source>
</reference>
<protein>
    <submittedName>
        <fullName evidence="1">Uncharacterized protein</fullName>
    </submittedName>
</protein>
<dbReference type="Proteomes" id="UP000828390">
    <property type="component" value="Unassembled WGS sequence"/>
</dbReference>
<name>A0A9D4EIX5_DREPO</name>
<keyword evidence="3" id="KW-1185">Reference proteome</keyword>
<comment type="caution">
    <text evidence="1">The sequence shown here is derived from an EMBL/GenBank/DDBJ whole genome shotgun (WGS) entry which is preliminary data.</text>
</comment>
<evidence type="ECO:0000313" key="1">
    <source>
        <dbReference type="EMBL" id="KAH3780526.1"/>
    </source>
</evidence>
<accession>A0A9D4EIX5</accession>
<dbReference type="EMBL" id="JAIWYP010000008">
    <property type="protein sequence ID" value="KAH3780526.1"/>
    <property type="molecule type" value="Genomic_DNA"/>
</dbReference>
<dbReference type="AlphaFoldDB" id="A0A9D4EIX5"/>
<gene>
    <name evidence="1" type="ORF">DPMN_158343</name>
    <name evidence="2" type="ORF">DPMN_158995</name>
</gene>
<organism evidence="1 3">
    <name type="scientific">Dreissena polymorpha</name>
    <name type="common">Zebra mussel</name>
    <name type="synonym">Mytilus polymorpha</name>
    <dbReference type="NCBI Taxonomy" id="45954"/>
    <lineage>
        <taxon>Eukaryota</taxon>
        <taxon>Metazoa</taxon>
        <taxon>Spiralia</taxon>
        <taxon>Lophotrochozoa</taxon>
        <taxon>Mollusca</taxon>
        <taxon>Bivalvia</taxon>
        <taxon>Autobranchia</taxon>
        <taxon>Heteroconchia</taxon>
        <taxon>Euheterodonta</taxon>
        <taxon>Imparidentia</taxon>
        <taxon>Neoheterodontei</taxon>
        <taxon>Myida</taxon>
        <taxon>Dreissenoidea</taxon>
        <taxon>Dreissenidae</taxon>
        <taxon>Dreissena</taxon>
    </lineage>
</organism>
<sequence length="82" mass="9154">MICYKSLESTKPSDTVLYFSWEFRSPFLKTWATITSLQSFGSSPVSANRWKMSLLAADTSTAQACRVLFGSSSRPAAFRTLM</sequence>
<evidence type="ECO:0000313" key="3">
    <source>
        <dbReference type="Proteomes" id="UP000828390"/>
    </source>
</evidence>
<reference evidence="1" key="1">
    <citation type="journal article" date="2019" name="bioRxiv">
        <title>The Genome of the Zebra Mussel, Dreissena polymorpha: A Resource for Invasive Species Research.</title>
        <authorList>
            <person name="McCartney M.A."/>
            <person name="Auch B."/>
            <person name="Kono T."/>
            <person name="Mallez S."/>
            <person name="Zhang Y."/>
            <person name="Obille A."/>
            <person name="Becker A."/>
            <person name="Abrahante J.E."/>
            <person name="Garbe J."/>
            <person name="Badalamenti J.P."/>
            <person name="Herman A."/>
            <person name="Mangelson H."/>
            <person name="Liachko I."/>
            <person name="Sullivan S."/>
            <person name="Sone E.D."/>
            <person name="Koren S."/>
            <person name="Silverstein K.A.T."/>
            <person name="Beckman K.B."/>
            <person name="Gohl D.M."/>
        </authorList>
    </citation>
    <scope>NUCLEOTIDE SEQUENCE</scope>
    <source>
        <strain evidence="1">Duluth1</strain>
        <tissue evidence="1">Whole animal</tissue>
    </source>
</reference>
<evidence type="ECO:0000313" key="2">
    <source>
        <dbReference type="EMBL" id="KAH3781169.1"/>
    </source>
</evidence>
<proteinExistence type="predicted"/>
<dbReference type="EMBL" id="JAIWYP010000008">
    <property type="protein sequence ID" value="KAH3781169.1"/>
    <property type="molecule type" value="Genomic_DNA"/>
</dbReference>